<dbReference type="GO" id="GO:0016887">
    <property type="term" value="F:ATP hydrolysis activity"/>
    <property type="evidence" value="ECO:0007669"/>
    <property type="project" value="InterPro"/>
</dbReference>
<dbReference type="InterPro" id="IPR027417">
    <property type="entry name" value="P-loop_NTPase"/>
</dbReference>
<dbReference type="SUPFAM" id="SSF52540">
    <property type="entry name" value="P-loop containing nucleoside triphosphate hydrolases"/>
    <property type="match status" value="1"/>
</dbReference>
<keyword evidence="3" id="KW-1003">Cell membrane</keyword>
<dbReference type="Gene3D" id="3.40.50.300">
    <property type="entry name" value="P-loop containing nucleotide triphosphate hydrolases"/>
    <property type="match status" value="1"/>
</dbReference>
<evidence type="ECO:0000259" key="13">
    <source>
        <dbReference type="PROSITE" id="PS50929"/>
    </source>
</evidence>
<evidence type="ECO:0000256" key="5">
    <source>
        <dbReference type="ARBA" id="ARBA00022692"/>
    </source>
</evidence>
<evidence type="ECO:0000256" key="9">
    <source>
        <dbReference type="ARBA" id="ARBA00023136"/>
    </source>
</evidence>
<dbReference type="Gene3D" id="1.20.1560.10">
    <property type="entry name" value="ABC transporter type 1, transmembrane domain"/>
    <property type="match status" value="1"/>
</dbReference>
<proteinExistence type="inferred from homology"/>
<dbReference type="PANTHER" id="PTHR43394:SF1">
    <property type="entry name" value="ATP-BINDING CASSETTE SUB-FAMILY B MEMBER 10, MITOCHONDRIAL"/>
    <property type="match status" value="1"/>
</dbReference>
<evidence type="ECO:0000256" key="3">
    <source>
        <dbReference type="ARBA" id="ARBA00022475"/>
    </source>
</evidence>
<feature type="transmembrane region" description="Helical" evidence="11">
    <location>
        <begin position="81"/>
        <end position="111"/>
    </location>
</feature>
<feature type="transmembrane region" description="Helical" evidence="11">
    <location>
        <begin position="30"/>
        <end position="48"/>
    </location>
</feature>
<dbReference type="Pfam" id="PF00664">
    <property type="entry name" value="ABC_membrane"/>
    <property type="match status" value="1"/>
</dbReference>
<dbReference type="InterPro" id="IPR003593">
    <property type="entry name" value="AAA+_ATPase"/>
</dbReference>
<keyword evidence="5 11" id="KW-0812">Transmembrane</keyword>
<feature type="transmembrane region" description="Helical" evidence="11">
    <location>
        <begin position="156"/>
        <end position="174"/>
    </location>
</feature>
<dbReference type="SMART" id="SM00382">
    <property type="entry name" value="AAA"/>
    <property type="match status" value="1"/>
</dbReference>
<dbReference type="InterPro" id="IPR003439">
    <property type="entry name" value="ABC_transporter-like_ATP-bd"/>
</dbReference>
<dbReference type="EMBL" id="SOHE01000053">
    <property type="protein sequence ID" value="TFD48946.1"/>
    <property type="molecule type" value="Genomic_DNA"/>
</dbReference>
<evidence type="ECO:0000256" key="4">
    <source>
        <dbReference type="ARBA" id="ARBA00022519"/>
    </source>
</evidence>
<comment type="similarity">
    <text evidence="10">Belongs to the ABC transporter superfamily. Siderophore-Fe(3+) uptake transporter (SIUT) (TC 3.A.1.21) family.</text>
</comment>
<keyword evidence="7 14" id="KW-0067">ATP-binding</keyword>
<feature type="domain" description="ABC transmembrane type-1" evidence="13">
    <location>
        <begin position="33"/>
        <end position="328"/>
    </location>
</feature>
<name>A0A4R8ZYH7_9MICO</name>
<evidence type="ECO:0000256" key="8">
    <source>
        <dbReference type="ARBA" id="ARBA00022989"/>
    </source>
</evidence>
<evidence type="ECO:0000313" key="14">
    <source>
        <dbReference type="EMBL" id="TFD48946.1"/>
    </source>
</evidence>
<gene>
    <name evidence="14" type="ORF">E3T55_12970</name>
</gene>
<dbReference type="InterPro" id="IPR011527">
    <property type="entry name" value="ABC1_TM_dom"/>
</dbReference>
<protein>
    <submittedName>
        <fullName evidence="14">ABC transporter ATP-binding protein</fullName>
    </submittedName>
</protein>
<keyword evidence="6" id="KW-0547">Nucleotide-binding</keyword>
<evidence type="ECO:0000256" key="11">
    <source>
        <dbReference type="SAM" id="Phobius"/>
    </source>
</evidence>
<organism evidence="14 15">
    <name type="scientific">Cryobacterium frigoriphilum</name>
    <dbReference type="NCBI Taxonomy" id="1259150"/>
    <lineage>
        <taxon>Bacteria</taxon>
        <taxon>Bacillati</taxon>
        <taxon>Actinomycetota</taxon>
        <taxon>Actinomycetes</taxon>
        <taxon>Micrococcales</taxon>
        <taxon>Microbacteriaceae</taxon>
        <taxon>Cryobacterium</taxon>
    </lineage>
</organism>
<keyword evidence="8 11" id="KW-1133">Transmembrane helix</keyword>
<evidence type="ECO:0000256" key="7">
    <source>
        <dbReference type="ARBA" id="ARBA00022840"/>
    </source>
</evidence>
<dbReference type="InterPro" id="IPR017871">
    <property type="entry name" value="ABC_transporter-like_CS"/>
</dbReference>
<comment type="caution">
    <text evidence="14">The sequence shown here is derived from an EMBL/GenBank/DDBJ whole genome shotgun (WGS) entry which is preliminary data.</text>
</comment>
<dbReference type="PROSITE" id="PS00211">
    <property type="entry name" value="ABC_TRANSPORTER_1"/>
    <property type="match status" value="1"/>
</dbReference>
<dbReference type="Pfam" id="PF00005">
    <property type="entry name" value="ABC_tran"/>
    <property type="match status" value="1"/>
</dbReference>
<evidence type="ECO:0000256" key="10">
    <source>
        <dbReference type="ARBA" id="ARBA00023455"/>
    </source>
</evidence>
<evidence type="ECO:0000313" key="15">
    <source>
        <dbReference type="Proteomes" id="UP000297447"/>
    </source>
</evidence>
<dbReference type="FunFam" id="3.40.50.300:FF:000221">
    <property type="entry name" value="Multidrug ABC transporter ATP-binding protein"/>
    <property type="match status" value="1"/>
</dbReference>
<evidence type="ECO:0000256" key="1">
    <source>
        <dbReference type="ARBA" id="ARBA00004429"/>
    </source>
</evidence>
<dbReference type="Proteomes" id="UP000297447">
    <property type="component" value="Unassembled WGS sequence"/>
</dbReference>
<dbReference type="AlphaFoldDB" id="A0A4R8ZYH7"/>
<dbReference type="PANTHER" id="PTHR43394">
    <property type="entry name" value="ATP-DEPENDENT PERMEASE MDL1, MITOCHONDRIAL"/>
    <property type="match status" value="1"/>
</dbReference>
<dbReference type="GO" id="GO:0005524">
    <property type="term" value="F:ATP binding"/>
    <property type="evidence" value="ECO:0007669"/>
    <property type="project" value="UniProtKB-KW"/>
</dbReference>
<dbReference type="GO" id="GO:0015421">
    <property type="term" value="F:ABC-type oligopeptide transporter activity"/>
    <property type="evidence" value="ECO:0007669"/>
    <property type="project" value="TreeGrafter"/>
</dbReference>
<keyword evidence="2" id="KW-0813">Transport</keyword>
<evidence type="ECO:0000256" key="2">
    <source>
        <dbReference type="ARBA" id="ARBA00022448"/>
    </source>
</evidence>
<dbReference type="InterPro" id="IPR039421">
    <property type="entry name" value="Type_1_exporter"/>
</dbReference>
<keyword evidence="15" id="KW-1185">Reference proteome</keyword>
<dbReference type="PROSITE" id="PS50893">
    <property type="entry name" value="ABC_TRANSPORTER_2"/>
    <property type="match status" value="1"/>
</dbReference>
<feature type="transmembrane region" description="Helical" evidence="11">
    <location>
        <begin position="273"/>
        <end position="290"/>
    </location>
</feature>
<dbReference type="GO" id="GO:0005886">
    <property type="term" value="C:plasma membrane"/>
    <property type="evidence" value="ECO:0007669"/>
    <property type="project" value="UniProtKB-SubCell"/>
</dbReference>
<comment type="subcellular location">
    <subcellularLocation>
        <location evidence="1">Cell inner membrane</location>
        <topology evidence="1">Multi-pass membrane protein</topology>
    </subcellularLocation>
</comment>
<dbReference type="RefSeq" id="WP_134519971.1">
    <property type="nucleotide sequence ID" value="NZ_SOHE01000053.1"/>
</dbReference>
<reference evidence="14 15" key="1">
    <citation type="submission" date="2019-03" db="EMBL/GenBank/DDBJ databases">
        <title>Genomics of glacier-inhabiting Cryobacterium strains.</title>
        <authorList>
            <person name="Liu Q."/>
            <person name="Xin Y.-H."/>
        </authorList>
    </citation>
    <scope>NUCLEOTIDE SEQUENCE [LARGE SCALE GENOMIC DNA]</scope>
    <source>
        <strain evidence="14 15">Hh14</strain>
    </source>
</reference>
<dbReference type="CDD" id="cd18564">
    <property type="entry name" value="ABC_6TM_exporter_like"/>
    <property type="match status" value="1"/>
</dbReference>
<accession>A0A4R8ZYH7</accession>
<dbReference type="OrthoDB" id="9806127at2"/>
<feature type="domain" description="ABC transporter" evidence="12">
    <location>
        <begin position="362"/>
        <end position="596"/>
    </location>
</feature>
<dbReference type="InterPro" id="IPR036640">
    <property type="entry name" value="ABC1_TM_sf"/>
</dbReference>
<dbReference type="PROSITE" id="PS50929">
    <property type="entry name" value="ABC_TM1F"/>
    <property type="match status" value="1"/>
</dbReference>
<sequence>MKAASKPARTASALRRTLHTVRPHLGRHRVLIAGGLAALLAEVVLRVLEPWPVKFVVDAVTASLGATRGAASGTPEATVELLVACGLILVGLVALRAVTSYLSTIAFALVGSRVATDLRARVFDHVQALSLRYHSVSSAGDTVQRLVGDIGRLQDVAVTAGLPLVGNVITLVVLTGVMTWLDPLLTAVVVLAALTYLLVSRPSAKAITIASRKTRKGEGALATTASESLGAMRVVQAYGLERVLSGAFIAGNQTALTEGVEARRLAAGLERRTDVIVGFATAIVLAGGGWRVLDGQMTTGDLVIFLMYLKIAMKPLRDLAKYTGRIARAAASGERVADLLDEQVDVLDRNGAPPLAAVEGRITLNAVSLADDHGRPLFEGLDLTIAAGQNVCLLGPSGAGKSTLAGLIVRMVDPHGGQVRIDGVDVRDVTMASVRSQVSVLLQESVLFATSVRENIRYGRLDATEAEVEDAARGANAHDFIAALPGGYDTVLGTRGNTLSGGQRQRIAIARAMLRDAPIIILDEATTGLDPAGRALVEQSLELLTANRTTITITHDSHSVLRADRVLWLEDGRIVEDGPPSQLMRQPDSRLAGWMLRQSATEELS</sequence>
<feature type="transmembrane region" description="Helical" evidence="11">
    <location>
        <begin position="180"/>
        <end position="199"/>
    </location>
</feature>
<keyword evidence="4" id="KW-0997">Cell inner membrane</keyword>
<evidence type="ECO:0000256" key="6">
    <source>
        <dbReference type="ARBA" id="ARBA00022741"/>
    </source>
</evidence>
<evidence type="ECO:0000259" key="12">
    <source>
        <dbReference type="PROSITE" id="PS50893"/>
    </source>
</evidence>
<dbReference type="SUPFAM" id="SSF90123">
    <property type="entry name" value="ABC transporter transmembrane region"/>
    <property type="match status" value="1"/>
</dbReference>
<keyword evidence="9 11" id="KW-0472">Membrane</keyword>